<dbReference type="InterPro" id="IPR012893">
    <property type="entry name" value="HipA-like_C"/>
</dbReference>
<evidence type="ECO:0000256" key="3">
    <source>
        <dbReference type="ARBA" id="ARBA00022777"/>
    </source>
</evidence>
<dbReference type="NCBIfam" id="TIGR03071">
    <property type="entry name" value="couple_hipA"/>
    <property type="match status" value="1"/>
</dbReference>
<dbReference type="Gene3D" id="1.10.1070.20">
    <property type="match status" value="1"/>
</dbReference>
<protein>
    <submittedName>
        <fullName evidence="6">Type II toxin-antitoxin system HipA family toxin</fullName>
    </submittedName>
</protein>
<keyword evidence="3" id="KW-0418">Kinase</keyword>
<evidence type="ECO:0000256" key="1">
    <source>
        <dbReference type="ARBA" id="ARBA00010164"/>
    </source>
</evidence>
<proteinExistence type="inferred from homology"/>
<dbReference type="InterPro" id="IPR017508">
    <property type="entry name" value="HipA_N1"/>
</dbReference>
<dbReference type="Pfam" id="PF07804">
    <property type="entry name" value="HipA_C"/>
    <property type="match status" value="1"/>
</dbReference>
<comment type="caution">
    <text evidence="6">The sequence shown here is derived from an EMBL/GenBank/DDBJ whole genome shotgun (WGS) entry which is preliminary data.</text>
</comment>
<dbReference type="RefSeq" id="WP_344294546.1">
    <property type="nucleotide sequence ID" value="NZ_BAAANJ010000004.1"/>
</dbReference>
<dbReference type="EMBL" id="BAAANJ010000004">
    <property type="protein sequence ID" value="GAA1805781.1"/>
    <property type="molecule type" value="Genomic_DNA"/>
</dbReference>
<evidence type="ECO:0000259" key="4">
    <source>
        <dbReference type="Pfam" id="PF07804"/>
    </source>
</evidence>
<keyword evidence="7" id="KW-1185">Reference proteome</keyword>
<evidence type="ECO:0000256" key="2">
    <source>
        <dbReference type="ARBA" id="ARBA00022679"/>
    </source>
</evidence>
<evidence type="ECO:0000313" key="7">
    <source>
        <dbReference type="Proteomes" id="UP001500002"/>
    </source>
</evidence>
<dbReference type="PANTHER" id="PTHR37419:SF1">
    <property type="entry name" value="SERINE_THREONINE-PROTEIN KINASE TOXIN HIPA"/>
    <property type="match status" value="1"/>
</dbReference>
<dbReference type="InterPro" id="IPR052028">
    <property type="entry name" value="HipA_Ser/Thr_kinase"/>
</dbReference>
<sequence length="438" mass="48072">MPSLDIYLYGAHVGDLELLGPQQYRLTYRSEWLDDDARMPLSLSLPLSAAPITGPTLASFLDNLLPDNADVRERWAVQAGLATAEPFDLLRVYGTDVAGAIQFAEPGADPNQNGAAEPISDREIAARIRAIREDDTRWHDTERHTGYFSLGGAQGKFSLGNIDDGWYEPTGSHPTTHIMKPRVRGQRDGELIEYLTMTLAAAAGIPTAAVQLGQFDGEHTLVVERFDRVHLADSTRGIVRLHQEDLAQAAGVTRLQKYEYRGGPTYRGVLRLLDEHAPDEAKAASKQAFVQALVFSWMALNTDAHAKNYSIFIRPDGVALTPLYDVSSLIPYAGRIENNAKQTAAAFRDTNLSMRIAADYQAGEQSWFEWEAVAREAGLARTAITEWASAVSAALPDLAATVATTLPQHLQTEVVARFVERMPIRAAQVTAAIAKQHR</sequence>
<accession>A0ABN2M0U6</accession>
<dbReference type="Proteomes" id="UP001500002">
    <property type="component" value="Unassembled WGS sequence"/>
</dbReference>
<reference evidence="6 7" key="1">
    <citation type="journal article" date="2019" name="Int. J. Syst. Evol. Microbiol.">
        <title>The Global Catalogue of Microorganisms (GCM) 10K type strain sequencing project: providing services to taxonomists for standard genome sequencing and annotation.</title>
        <authorList>
            <consortium name="The Broad Institute Genomics Platform"/>
            <consortium name="The Broad Institute Genome Sequencing Center for Infectious Disease"/>
            <person name="Wu L."/>
            <person name="Ma J."/>
        </authorList>
    </citation>
    <scope>NUCLEOTIDE SEQUENCE [LARGE SCALE GENOMIC DNA]</scope>
    <source>
        <strain evidence="6 7">JCM 14322</strain>
    </source>
</reference>
<comment type="similarity">
    <text evidence="1">Belongs to the HipA Ser/Thr kinase family.</text>
</comment>
<name>A0ABN2M0U6_9MICO</name>
<feature type="domain" description="HipA-like C-terminal" evidence="4">
    <location>
        <begin position="148"/>
        <end position="395"/>
    </location>
</feature>
<evidence type="ECO:0000313" key="6">
    <source>
        <dbReference type="EMBL" id="GAA1805781.1"/>
    </source>
</evidence>
<dbReference type="Pfam" id="PF13657">
    <property type="entry name" value="Couple_hipA"/>
    <property type="match status" value="1"/>
</dbReference>
<organism evidence="6 7">
    <name type="scientific">Agromyces neolithicus</name>
    <dbReference type="NCBI Taxonomy" id="269420"/>
    <lineage>
        <taxon>Bacteria</taxon>
        <taxon>Bacillati</taxon>
        <taxon>Actinomycetota</taxon>
        <taxon>Actinomycetes</taxon>
        <taxon>Micrococcales</taxon>
        <taxon>Microbacteriaceae</taxon>
        <taxon>Agromyces</taxon>
    </lineage>
</organism>
<gene>
    <name evidence="6" type="ORF">GCM10009749_12440</name>
</gene>
<feature type="domain" description="HipA N-terminal subdomain 1" evidence="5">
    <location>
        <begin position="4"/>
        <end position="103"/>
    </location>
</feature>
<evidence type="ECO:0000259" key="5">
    <source>
        <dbReference type="Pfam" id="PF13657"/>
    </source>
</evidence>
<keyword evidence="2" id="KW-0808">Transferase</keyword>
<dbReference type="PANTHER" id="PTHR37419">
    <property type="entry name" value="SERINE/THREONINE-PROTEIN KINASE TOXIN HIPA"/>
    <property type="match status" value="1"/>
</dbReference>